<protein>
    <submittedName>
        <fullName evidence="6">T9SS C-terminal target domain-containing protein</fullName>
    </submittedName>
</protein>
<dbReference type="CDD" id="cd00161">
    <property type="entry name" value="beta-trefoil_Ricin-like"/>
    <property type="match status" value="1"/>
</dbReference>
<evidence type="ECO:0000259" key="3">
    <source>
        <dbReference type="Pfam" id="PF05426"/>
    </source>
</evidence>
<feature type="domain" description="Ricin B lectin" evidence="4">
    <location>
        <begin position="566"/>
        <end position="624"/>
    </location>
</feature>
<dbReference type="Gene3D" id="1.50.10.100">
    <property type="entry name" value="Chondroitin AC/alginate lyase"/>
    <property type="match status" value="1"/>
</dbReference>
<accession>A0A3N0E3K0</accession>
<dbReference type="GO" id="GO:0042597">
    <property type="term" value="C:periplasmic space"/>
    <property type="evidence" value="ECO:0007669"/>
    <property type="project" value="InterPro"/>
</dbReference>
<proteinExistence type="predicted"/>
<feature type="domain" description="Secretion system C-terminal sorting" evidence="5">
    <location>
        <begin position="643"/>
        <end position="713"/>
    </location>
</feature>
<feature type="domain" description="Alginate lyase" evidence="3">
    <location>
        <begin position="100"/>
        <end position="300"/>
    </location>
</feature>
<dbReference type="RefSeq" id="WP_123217240.1">
    <property type="nucleotide sequence ID" value="NZ_RJTM01000114.1"/>
</dbReference>
<gene>
    <name evidence="6" type="ORF">ED312_17065</name>
</gene>
<evidence type="ECO:0000256" key="2">
    <source>
        <dbReference type="ARBA" id="ARBA00023239"/>
    </source>
</evidence>
<dbReference type="Pfam" id="PF14200">
    <property type="entry name" value="RicinB_lectin_2"/>
    <property type="match status" value="2"/>
</dbReference>
<dbReference type="Gene3D" id="2.80.10.50">
    <property type="match status" value="1"/>
</dbReference>
<dbReference type="Pfam" id="PF05426">
    <property type="entry name" value="Alginate_lyase"/>
    <property type="match status" value="1"/>
</dbReference>
<dbReference type="InterPro" id="IPR008929">
    <property type="entry name" value="Chondroitin_lyas"/>
</dbReference>
<keyword evidence="1" id="KW-0732">Signal</keyword>
<dbReference type="EMBL" id="RJTM01000114">
    <property type="protein sequence ID" value="RNL82373.1"/>
    <property type="molecule type" value="Genomic_DNA"/>
</dbReference>
<evidence type="ECO:0000259" key="4">
    <source>
        <dbReference type="Pfam" id="PF14200"/>
    </source>
</evidence>
<reference evidence="6 7" key="1">
    <citation type="submission" date="2018-10" db="EMBL/GenBank/DDBJ databases">
        <title>Sinomicrobium pectinilyticum sp. nov., a pectinase-producing bacterium isolated from alkaline and saline soil, and emended description of the genus Sinomicrobium.</title>
        <authorList>
            <person name="Cheng B."/>
            <person name="Li C."/>
            <person name="Lai Q."/>
            <person name="Du M."/>
            <person name="Shao Z."/>
            <person name="Xu P."/>
            <person name="Yang C."/>
        </authorList>
    </citation>
    <scope>NUCLEOTIDE SEQUENCE [LARGE SCALE GENOMIC DNA]</scope>
    <source>
        <strain evidence="6 7">5DNS001</strain>
    </source>
</reference>
<dbReference type="InterPro" id="IPR008397">
    <property type="entry name" value="Alginate_lyase_dom"/>
</dbReference>
<organism evidence="6 7">
    <name type="scientific">Sinomicrobium pectinilyticum</name>
    <dbReference type="NCBI Taxonomy" id="1084421"/>
    <lineage>
        <taxon>Bacteria</taxon>
        <taxon>Pseudomonadati</taxon>
        <taxon>Bacteroidota</taxon>
        <taxon>Flavobacteriia</taxon>
        <taxon>Flavobacteriales</taxon>
        <taxon>Flavobacteriaceae</taxon>
        <taxon>Sinomicrobium</taxon>
    </lineage>
</organism>
<dbReference type="SUPFAM" id="SSF50370">
    <property type="entry name" value="Ricin B-like lectins"/>
    <property type="match status" value="1"/>
</dbReference>
<dbReference type="InterPro" id="IPR000772">
    <property type="entry name" value="Ricin_B_lectin"/>
</dbReference>
<evidence type="ECO:0000313" key="7">
    <source>
        <dbReference type="Proteomes" id="UP000267469"/>
    </source>
</evidence>
<evidence type="ECO:0000256" key="1">
    <source>
        <dbReference type="ARBA" id="ARBA00022729"/>
    </source>
</evidence>
<name>A0A3N0E3K0_SINP1</name>
<evidence type="ECO:0000259" key="5">
    <source>
        <dbReference type="Pfam" id="PF18962"/>
    </source>
</evidence>
<dbReference type="Proteomes" id="UP000267469">
    <property type="component" value="Unassembled WGS sequence"/>
</dbReference>
<keyword evidence="7" id="KW-1185">Reference proteome</keyword>
<keyword evidence="2" id="KW-0456">Lyase</keyword>
<dbReference type="Pfam" id="PF18962">
    <property type="entry name" value="Por_Secre_tail"/>
    <property type="match status" value="1"/>
</dbReference>
<dbReference type="InterPro" id="IPR026444">
    <property type="entry name" value="Secre_tail"/>
</dbReference>
<dbReference type="InterPro" id="IPR013783">
    <property type="entry name" value="Ig-like_fold"/>
</dbReference>
<feature type="domain" description="Ricin B lectin" evidence="4">
    <location>
        <begin position="483"/>
        <end position="560"/>
    </location>
</feature>
<dbReference type="GO" id="GO:0016829">
    <property type="term" value="F:lyase activity"/>
    <property type="evidence" value="ECO:0007669"/>
    <property type="project" value="UniProtKB-KW"/>
</dbReference>
<dbReference type="OrthoDB" id="1278616at2"/>
<comment type="caution">
    <text evidence="6">The sequence shown here is derived from an EMBL/GenBank/DDBJ whole genome shotgun (WGS) entry which is preliminary data.</text>
</comment>
<evidence type="ECO:0000313" key="6">
    <source>
        <dbReference type="EMBL" id="RNL82373.1"/>
    </source>
</evidence>
<dbReference type="NCBIfam" id="TIGR04183">
    <property type="entry name" value="Por_Secre_tail"/>
    <property type="match status" value="1"/>
</dbReference>
<dbReference type="Gene3D" id="2.60.40.10">
    <property type="entry name" value="Immunoglobulins"/>
    <property type="match status" value="1"/>
</dbReference>
<sequence length="715" mass="76726">MKNQIFSYLTAKGTMPYRKMRIMAVLLMITGLARAQFTHPGILSTMDELNVVRNNQAAEPWKSALDALKASEPGSLSYAMQGPYSAVYRGSNNNEGWVQHGRDATACYVQALLGYITGDSAYTDKAISIINAWSGTLNSIGGNDVELLAGIQGPLWAQAGEILAHTNTGWASSDITRAKNMLTNIFLPPMEGFAAADGANFSTTCMYATMAIAVFTDNQSKFDDAWNAFVSTAGCPNDFSLYKNIAENGQNVESGRDQVHSWSSYEMLSGLAEIAYHQGYAPYTLGSNRLKTGVEYWCKYNLGGSVPYDESVYRCRAGWGPWPEISGTNRGVPTGQGSVCNMVRRAYERLGQSTPYTSQMADAMGNTIVGATPRNGWGAPFIADALLSNTPATSVSLTATAGDGTVSLNWTRNGITLGRQDVFRDTDSDMNGRTMIAGDIGGGTSYMDNTAQNGVTYWYWIKATDASGTIINSNSASAAPSSGGPAYYQLQNRGTGLVLDGYGRTANGDDCAQYASSTNHVNSHWEMIPMGSYHQFRNRGTGLLLDGMGRTTNGSACGQWANTTSTNAQWRVEQFDGAYYRIRNVSTGLYLDGMGQTSNGADCGQWASTSSANAQWELVLVSSSAGIGSSSADTAVETTGISIYPNPATDKVTISLATPSKNANLLIHNSLGRLIRIEKVGGQEHELDLSTLPRGVYIFTLTSGAGKFIRKIVKE</sequence>
<dbReference type="AlphaFoldDB" id="A0A3N0E3K0"/>
<dbReference type="SUPFAM" id="SSF48230">
    <property type="entry name" value="Chondroitin AC/alginate lyase"/>
    <property type="match status" value="1"/>
</dbReference>
<dbReference type="InterPro" id="IPR035992">
    <property type="entry name" value="Ricin_B-like_lectins"/>
</dbReference>